<accession>A0ABY5KKM4</accession>
<dbReference type="RefSeq" id="WP_232416939.1">
    <property type="nucleotide sequence ID" value="NZ_CP101990.1"/>
</dbReference>
<dbReference type="Proteomes" id="UP001315860">
    <property type="component" value="Chromosome"/>
</dbReference>
<proteinExistence type="predicted"/>
<dbReference type="Pfam" id="PF10593">
    <property type="entry name" value="Z1"/>
    <property type="match status" value="1"/>
</dbReference>
<feature type="domain" description="Putative endonuclease Z1" evidence="2">
    <location>
        <begin position="499"/>
        <end position="735"/>
    </location>
</feature>
<evidence type="ECO:0000313" key="3">
    <source>
        <dbReference type="EMBL" id="UUI69580.1"/>
    </source>
</evidence>
<dbReference type="InterPro" id="IPR018310">
    <property type="entry name" value="Put_endonuclease_Z1-dom"/>
</dbReference>
<evidence type="ECO:0000259" key="2">
    <source>
        <dbReference type="Pfam" id="PF10593"/>
    </source>
</evidence>
<keyword evidence="4" id="KW-1185">Reference proteome</keyword>
<evidence type="ECO:0000256" key="1">
    <source>
        <dbReference type="SAM" id="MobiDB-lite"/>
    </source>
</evidence>
<protein>
    <submittedName>
        <fullName evidence="3">Z1 domain-containing protein</fullName>
    </submittedName>
</protein>
<sequence length="1074" mass="119882">MTDPYTDAIVGVVRGMSKSDPKPVLKRVRFELDDAGVAGDYSEHDLIDALTSTDVNSPARYEFHIQLSKWDAVRNAAWAEDTAAYSQERRDATLGALGFSDKAQASINHAFQVNLSGAVVISGKPADWDPWYEAKADRSFYWDGYRGVLEAKGWDADAISELGRTTDEVVKRLADPTRDDPYQSKGLVVGHVQSGKTANFTGVIAKAVDAGYKLVIVLTGTIELLRGQTQRRIDMELIGEENILGGVDRNNPDLTASVDYIGDGDVDWFDGKFVSYGKDPKELGMPGIRRLTGAHDDYKLLKAGLGYLDFRQTDHLVDPARPLYDPQNLYRPDIRIAVVKKNSRVLKKLVQDLQSVKTDLSEIPTLIIDDEADQASINTTRPKKDSAEEKERTAINRLIAQLLREIGRAQYVGYTATPFANVFVDPEDSEDIFPKDFIVSLQPPPGYMGGAAFHDLDRDVSGDDGGEGEERTLANSNERAYVRSLLAAPDDPDARDAEMLAALDAYVLAGAVKLHRAATLGKPKLFRHHTMLVHESVRTAEHAILADDIRRVWMSAGYDLPMGLKRLQDLWNNDYRPVTEARGADEPIVEKFADLIHFVGQAVDKIQEGVNPVVIVNGVAEKDYQQDDINFQARDVWKILVGGAKLSRGFTVEGLTVSYYTRRTVAADTLMQMGRWFGYRPHYRDLVRLYIGRNVPGPRKTVIDLYKAFEAIVRDEEDFREELRRFQGFDDDGRPLVRPMDVPPLVYQSLPYLKPTSSNKMYNAELTEQGEGGKVVDFNQQGLHNDKLNEQHFEYVQSLLDAADNTGQFFYINESGSPRPWAARYGIVDANALIDVVSRFQWAKNFKFDPYVAFMRKAIREGTLKDWAVIVPELDTLPTRTVEGRSLRIMRRFRRTDRPEQFSGSSTRQRDALLAISSGIDAQTVDTDGEIAAALERPEYKHLKDLKVATRGAFLLTFAGDSSSARFHDAKGVTDPKLLPEPTKPKDIATLFSYALPLASAPAGRIAFKVRRKDRPDDAIVDVQTTDGRTPLARPSTAFERPPSNIYRVPDDGGSPLEDVSARPSIVAPVEFRD</sequence>
<dbReference type="EMBL" id="CP101990">
    <property type="protein sequence ID" value="UUI69580.1"/>
    <property type="molecule type" value="Genomic_DNA"/>
</dbReference>
<name>A0ABY5KKM4_9ACTN</name>
<organism evidence="3 4">
    <name type="scientific">Aeromicrobium duanguangcaii</name>
    <dbReference type="NCBI Taxonomy" id="2968086"/>
    <lineage>
        <taxon>Bacteria</taxon>
        <taxon>Bacillati</taxon>
        <taxon>Actinomycetota</taxon>
        <taxon>Actinomycetes</taxon>
        <taxon>Propionibacteriales</taxon>
        <taxon>Nocardioidaceae</taxon>
        <taxon>Aeromicrobium</taxon>
    </lineage>
</organism>
<feature type="region of interest" description="Disordered" evidence="1">
    <location>
        <begin position="1028"/>
        <end position="1062"/>
    </location>
</feature>
<evidence type="ECO:0000313" key="4">
    <source>
        <dbReference type="Proteomes" id="UP001315860"/>
    </source>
</evidence>
<reference evidence="3 4" key="1">
    <citation type="submission" date="2022-07" db="EMBL/GenBank/DDBJ databases">
        <title>Novel species in genus Aeromicrobium.</title>
        <authorList>
            <person name="Ye L."/>
        </authorList>
    </citation>
    <scope>NUCLEOTIDE SEQUENCE [LARGE SCALE GENOMIC DNA]</scope>
    <source>
        <strain evidence="4">zg-Y50</strain>
    </source>
</reference>
<gene>
    <name evidence="3" type="ORF">NP095_05650</name>
</gene>